<feature type="transmembrane region" description="Helical" evidence="1">
    <location>
        <begin position="86"/>
        <end position="107"/>
    </location>
</feature>
<organism evidence="4 5">
    <name type="scientific">Sphingobium limneticum</name>
    <dbReference type="NCBI Taxonomy" id="1007511"/>
    <lineage>
        <taxon>Bacteria</taxon>
        <taxon>Pseudomonadati</taxon>
        <taxon>Pseudomonadota</taxon>
        <taxon>Alphaproteobacteria</taxon>
        <taxon>Sphingomonadales</taxon>
        <taxon>Sphingomonadaceae</taxon>
        <taxon>Sphingobium</taxon>
    </lineage>
</organism>
<dbReference type="InterPro" id="IPR019196">
    <property type="entry name" value="ABC_transp_unknown"/>
</dbReference>
<dbReference type="Proteomes" id="UP000326364">
    <property type="component" value="Unassembled WGS sequence"/>
</dbReference>
<dbReference type="RefSeq" id="WP_150425728.1">
    <property type="nucleotide sequence ID" value="NZ_VYQA01000007.1"/>
</dbReference>
<feature type="transmembrane region" description="Helical" evidence="1">
    <location>
        <begin position="128"/>
        <end position="148"/>
    </location>
</feature>
<evidence type="ECO:0000313" key="5">
    <source>
        <dbReference type="Proteomes" id="UP000325933"/>
    </source>
</evidence>
<feature type="transmembrane region" description="Helical" evidence="1">
    <location>
        <begin position="61"/>
        <end position="80"/>
    </location>
</feature>
<protein>
    <submittedName>
        <fullName evidence="4">ABC transporter</fullName>
    </submittedName>
</protein>
<sequence length="427" mass="46246">MIAGLKRFLWLWLPPLGILLAGLKRVFLTGQADPWDWGWPAALLLAGMGLLLSRRGWPMRTWVALGATGMALIFCTLAAARAPDQLAAVGLLAVALLAIFGGALLMPGRHEDGAYEAFLRAGRGTGRGGFVSISAGIALLTLAALLLWRGPTQPVQPVPDRPSLAVITGLPLFWDEVGRGGPRDAPIVTILRTRFAVTPLDDPLQLKASGARRLLLAQPRALTPAQLVAIDQWVRDGGTALVLADPLLRWPSDLPLGDRRRAPAASLLQPLLGHWGFRSSAIKSEEIRHFAPDGMLITLSGMRAYPTAEQDGIVQRKQMGQGAALVMGDADPIDDRLWLANPAHPLDPRYWVADTPALLVHWLGGAAISGDRRWMRDSRDVTRAIRWALLAGTIWAMMGAMAFRRERRGFIPGTEKEHGGVKDNKSG</sequence>
<evidence type="ECO:0000313" key="6">
    <source>
        <dbReference type="Proteomes" id="UP000326364"/>
    </source>
</evidence>
<dbReference type="Pfam" id="PF09822">
    <property type="entry name" value="ABC_transp_aux"/>
    <property type="match status" value="1"/>
</dbReference>
<gene>
    <name evidence="4" type="ORF">F4U95_11125</name>
    <name evidence="3" type="ORF">F4U96_11180</name>
</gene>
<accession>A0A5J5I288</accession>
<reference evidence="5 6" key="1">
    <citation type="submission" date="2019-09" db="EMBL/GenBank/DDBJ databases">
        <authorList>
            <person name="Feng G."/>
        </authorList>
    </citation>
    <scope>NUCLEOTIDE SEQUENCE [LARGE SCALE GENOMIC DNA]</scope>
    <source>
        <strain evidence="4 5">KACC 19283</strain>
        <strain evidence="3 6">KACC 19284</strain>
    </source>
</reference>
<dbReference type="EMBL" id="VYQA01000007">
    <property type="protein sequence ID" value="KAA9029771.1"/>
    <property type="molecule type" value="Genomic_DNA"/>
</dbReference>
<evidence type="ECO:0000256" key="1">
    <source>
        <dbReference type="SAM" id="Phobius"/>
    </source>
</evidence>
<evidence type="ECO:0000313" key="4">
    <source>
        <dbReference type="EMBL" id="KAA9029771.1"/>
    </source>
</evidence>
<evidence type="ECO:0000313" key="3">
    <source>
        <dbReference type="EMBL" id="KAA9016792.1"/>
    </source>
</evidence>
<keyword evidence="6" id="KW-1185">Reference proteome</keyword>
<dbReference type="EMBL" id="VYQB01000007">
    <property type="protein sequence ID" value="KAA9016792.1"/>
    <property type="molecule type" value="Genomic_DNA"/>
</dbReference>
<dbReference type="AlphaFoldDB" id="A0A5J5I288"/>
<comment type="caution">
    <text evidence="4">The sequence shown here is derived from an EMBL/GenBank/DDBJ whole genome shotgun (WGS) entry which is preliminary data.</text>
</comment>
<name>A0A5J5I288_9SPHN</name>
<keyword evidence="1" id="KW-0812">Transmembrane</keyword>
<proteinExistence type="predicted"/>
<dbReference type="Proteomes" id="UP000325933">
    <property type="component" value="Unassembled WGS sequence"/>
</dbReference>
<feature type="domain" description="ABC-type uncharacterised transport system" evidence="2">
    <location>
        <begin position="161"/>
        <end position="279"/>
    </location>
</feature>
<evidence type="ECO:0000259" key="2">
    <source>
        <dbReference type="Pfam" id="PF09822"/>
    </source>
</evidence>
<keyword evidence="1" id="KW-0472">Membrane</keyword>
<feature type="transmembrane region" description="Helical" evidence="1">
    <location>
        <begin position="384"/>
        <end position="403"/>
    </location>
</feature>
<keyword evidence="1" id="KW-1133">Transmembrane helix</keyword>